<accession>A0AAP0FBI5</accession>
<gene>
    <name evidence="1" type="ORF">Syun_024195</name>
</gene>
<reference evidence="1 2" key="1">
    <citation type="submission" date="2024-01" db="EMBL/GenBank/DDBJ databases">
        <title>Genome assemblies of Stephania.</title>
        <authorList>
            <person name="Yang L."/>
        </authorList>
    </citation>
    <scope>NUCLEOTIDE SEQUENCE [LARGE SCALE GENOMIC DNA]</scope>
    <source>
        <strain evidence="1">YNDBR</strain>
        <tissue evidence="1">Leaf</tissue>
    </source>
</reference>
<sequence>MEFVKGHEYYYYSLPIVVFTSWTATNSSRQFYGCKKISIDLDANILTGWILK</sequence>
<evidence type="ECO:0000313" key="1">
    <source>
        <dbReference type="EMBL" id="KAK9108184.1"/>
    </source>
</evidence>
<dbReference type="EMBL" id="JBBNAF010000010">
    <property type="protein sequence ID" value="KAK9108184.1"/>
    <property type="molecule type" value="Genomic_DNA"/>
</dbReference>
<organism evidence="1 2">
    <name type="scientific">Stephania yunnanensis</name>
    <dbReference type="NCBI Taxonomy" id="152371"/>
    <lineage>
        <taxon>Eukaryota</taxon>
        <taxon>Viridiplantae</taxon>
        <taxon>Streptophyta</taxon>
        <taxon>Embryophyta</taxon>
        <taxon>Tracheophyta</taxon>
        <taxon>Spermatophyta</taxon>
        <taxon>Magnoliopsida</taxon>
        <taxon>Ranunculales</taxon>
        <taxon>Menispermaceae</taxon>
        <taxon>Menispermoideae</taxon>
        <taxon>Cissampelideae</taxon>
        <taxon>Stephania</taxon>
    </lineage>
</organism>
<evidence type="ECO:0000313" key="2">
    <source>
        <dbReference type="Proteomes" id="UP001420932"/>
    </source>
</evidence>
<keyword evidence="2" id="KW-1185">Reference proteome</keyword>
<proteinExistence type="predicted"/>
<name>A0AAP0FBI5_9MAGN</name>
<protein>
    <submittedName>
        <fullName evidence="1">Uncharacterized protein</fullName>
    </submittedName>
</protein>
<comment type="caution">
    <text evidence="1">The sequence shown here is derived from an EMBL/GenBank/DDBJ whole genome shotgun (WGS) entry which is preliminary data.</text>
</comment>
<dbReference type="AlphaFoldDB" id="A0AAP0FBI5"/>
<dbReference type="Proteomes" id="UP001420932">
    <property type="component" value="Unassembled WGS sequence"/>
</dbReference>